<accession>A0A1R3I9J5</accession>
<dbReference type="OrthoDB" id="10328248at2759"/>
<comment type="caution">
    <text evidence="2">The sequence shown here is derived from an EMBL/GenBank/DDBJ whole genome shotgun (WGS) entry which is preliminary data.</text>
</comment>
<name>A0A1R3I9J5_9ROSI</name>
<protein>
    <submittedName>
        <fullName evidence="2">Uncharacterized protein</fullName>
    </submittedName>
</protein>
<organism evidence="2 3">
    <name type="scientific">Corchorus olitorius</name>
    <dbReference type="NCBI Taxonomy" id="93759"/>
    <lineage>
        <taxon>Eukaryota</taxon>
        <taxon>Viridiplantae</taxon>
        <taxon>Streptophyta</taxon>
        <taxon>Embryophyta</taxon>
        <taxon>Tracheophyta</taxon>
        <taxon>Spermatophyta</taxon>
        <taxon>Magnoliopsida</taxon>
        <taxon>eudicotyledons</taxon>
        <taxon>Gunneridae</taxon>
        <taxon>Pentapetalae</taxon>
        <taxon>rosids</taxon>
        <taxon>malvids</taxon>
        <taxon>Malvales</taxon>
        <taxon>Malvaceae</taxon>
        <taxon>Grewioideae</taxon>
        <taxon>Apeibeae</taxon>
        <taxon>Corchorus</taxon>
    </lineage>
</organism>
<gene>
    <name evidence="2" type="ORF">COLO4_24514</name>
</gene>
<dbReference type="EMBL" id="AWUE01018627">
    <property type="protein sequence ID" value="OMO79181.1"/>
    <property type="molecule type" value="Genomic_DNA"/>
</dbReference>
<reference evidence="3" key="1">
    <citation type="submission" date="2013-09" db="EMBL/GenBank/DDBJ databases">
        <title>Corchorus olitorius genome sequencing.</title>
        <authorList>
            <person name="Alam M."/>
            <person name="Haque M.S."/>
            <person name="Islam M.S."/>
            <person name="Emdad E.M."/>
            <person name="Islam M.M."/>
            <person name="Ahmed B."/>
            <person name="Halim A."/>
            <person name="Hossen Q.M.M."/>
            <person name="Hossain M.Z."/>
            <person name="Ahmed R."/>
            <person name="Khan M.M."/>
            <person name="Islam R."/>
            <person name="Rashid M.M."/>
            <person name="Khan S.A."/>
            <person name="Rahman M.S."/>
            <person name="Alam M."/>
            <person name="Yahiya A.S."/>
            <person name="Khan M.S."/>
            <person name="Azam M.S."/>
            <person name="Haque T."/>
            <person name="Lashkar M.Z.H."/>
            <person name="Akhand A.I."/>
            <person name="Morshed G."/>
            <person name="Roy S."/>
            <person name="Uddin K.S."/>
            <person name="Rabeya T."/>
            <person name="Hossain A.S."/>
            <person name="Chowdhury A."/>
            <person name="Snigdha A.R."/>
            <person name="Mortoza M.S."/>
            <person name="Matin S.A."/>
            <person name="Hoque S.M.E."/>
            <person name="Islam M.K."/>
            <person name="Roy D.K."/>
            <person name="Haider R."/>
            <person name="Moosa M.M."/>
            <person name="Elias S.M."/>
            <person name="Hasan A.M."/>
            <person name="Jahan S."/>
            <person name="Shafiuddin M."/>
            <person name="Mahmood N."/>
            <person name="Shommy N.S."/>
        </authorList>
    </citation>
    <scope>NUCLEOTIDE SEQUENCE [LARGE SCALE GENOMIC DNA]</scope>
    <source>
        <strain evidence="3">cv. O-4</strain>
    </source>
</reference>
<proteinExistence type="predicted"/>
<sequence length="55" mass="6061">MATGRVVAYFCLSLPIRQNMAPTRPPIRPEGKIHFLAPTPTPTGNFSVQNRPDPT</sequence>
<dbReference type="Proteomes" id="UP000187203">
    <property type="component" value="Unassembled WGS sequence"/>
</dbReference>
<evidence type="ECO:0000313" key="2">
    <source>
        <dbReference type="EMBL" id="OMO79181.1"/>
    </source>
</evidence>
<keyword evidence="3" id="KW-1185">Reference proteome</keyword>
<feature type="region of interest" description="Disordered" evidence="1">
    <location>
        <begin position="21"/>
        <end position="55"/>
    </location>
</feature>
<evidence type="ECO:0000256" key="1">
    <source>
        <dbReference type="SAM" id="MobiDB-lite"/>
    </source>
</evidence>
<feature type="compositionally biased region" description="Polar residues" evidence="1">
    <location>
        <begin position="42"/>
        <end position="55"/>
    </location>
</feature>
<dbReference type="AlphaFoldDB" id="A0A1R3I9J5"/>
<evidence type="ECO:0000313" key="3">
    <source>
        <dbReference type="Proteomes" id="UP000187203"/>
    </source>
</evidence>